<dbReference type="Proteomes" id="UP000076420">
    <property type="component" value="Unassembled WGS sequence"/>
</dbReference>
<dbReference type="VEuPathDB" id="VectorBase:BGLB013119"/>
<evidence type="ECO:0000313" key="1">
    <source>
        <dbReference type="EnsemblMetazoa" id="BGLB013119-PB"/>
    </source>
</evidence>
<dbReference type="OrthoDB" id="6154571at2759"/>
<dbReference type="KEGG" id="bgt:106051110"/>
<dbReference type="AlphaFoldDB" id="A0A2C9K4N8"/>
<organism evidence="1 2">
    <name type="scientific">Biomphalaria glabrata</name>
    <name type="common">Bloodfluke planorb</name>
    <name type="synonym">Freshwater snail</name>
    <dbReference type="NCBI Taxonomy" id="6526"/>
    <lineage>
        <taxon>Eukaryota</taxon>
        <taxon>Metazoa</taxon>
        <taxon>Spiralia</taxon>
        <taxon>Lophotrochozoa</taxon>
        <taxon>Mollusca</taxon>
        <taxon>Gastropoda</taxon>
        <taxon>Heterobranchia</taxon>
        <taxon>Euthyneura</taxon>
        <taxon>Panpulmonata</taxon>
        <taxon>Hygrophila</taxon>
        <taxon>Lymnaeoidea</taxon>
        <taxon>Planorbidae</taxon>
        <taxon>Biomphalaria</taxon>
    </lineage>
</organism>
<gene>
    <name evidence="1" type="primary">106051110</name>
</gene>
<dbReference type="VEuPathDB" id="VectorBase:BGLAX_041803"/>
<name>A0A2C9K4N8_BIOGL</name>
<dbReference type="EnsemblMetazoa" id="BGLB013119-RB">
    <property type="protein sequence ID" value="BGLB013119-PB"/>
    <property type="gene ID" value="BGLB013119"/>
</dbReference>
<proteinExistence type="predicted"/>
<sequence length="122" mass="14046">MFRLVPMTTMFILSIIDYSTEMLKLVQNEVTENKKKILKEVQETVSVALADVSKEILKVIQEDLQLMKEKLLQEGQETVSIAIQEVSKGIFCLFHLYLIHILKYNLFTGKRNTICILLAVLT</sequence>
<protein>
    <submittedName>
        <fullName evidence="1">Uncharacterized protein</fullName>
    </submittedName>
</protein>
<reference evidence="1" key="1">
    <citation type="submission" date="2020-05" db="UniProtKB">
        <authorList>
            <consortium name="EnsemblMetazoa"/>
        </authorList>
    </citation>
    <scope>IDENTIFICATION</scope>
    <source>
        <strain evidence="1">BB02</strain>
    </source>
</reference>
<accession>A0A2C9K4N8</accession>
<evidence type="ECO:0000313" key="2">
    <source>
        <dbReference type="Proteomes" id="UP000076420"/>
    </source>
</evidence>